<dbReference type="AlphaFoldDB" id="A0A1X1UBA9"/>
<accession>A0A1X1UBA9</accession>
<dbReference type="FunFam" id="1.20.140.10:FF:000016">
    <property type="entry name" value="Acyl-CoA dehydrogenase FadE5"/>
    <property type="match status" value="1"/>
</dbReference>
<dbReference type="STRING" id="188915.AWC02_01200"/>
<evidence type="ECO:0000256" key="2">
    <source>
        <dbReference type="ARBA" id="ARBA00004872"/>
    </source>
</evidence>
<dbReference type="GO" id="GO:0016937">
    <property type="term" value="F:short-chain fatty acyl-CoA dehydrogenase activity"/>
    <property type="evidence" value="ECO:0007669"/>
    <property type="project" value="UniProtKB-EC"/>
</dbReference>
<evidence type="ECO:0000259" key="30">
    <source>
        <dbReference type="Pfam" id="PF12806"/>
    </source>
</evidence>
<dbReference type="InterPro" id="IPR009075">
    <property type="entry name" value="AcylCo_DH/oxidase_C"/>
</dbReference>
<dbReference type="Pfam" id="PF00441">
    <property type="entry name" value="Acyl-CoA_dh_1"/>
    <property type="match status" value="1"/>
</dbReference>
<feature type="domain" description="Acetyl-CoA dehydrogenase-like C-terminal" evidence="30">
    <location>
        <begin position="474"/>
        <end position="607"/>
    </location>
</feature>
<sequence>MSHYKSNVRDQVFNLFEVFGLDQVFGEGDYADLDIDTAQEMLGEMVRLAEGPIAASFVEGDRNPPVFNPETHSVTLPESFKKSVRANLEGGWDRVGVIEELGGIPMPKALMWALQEHILGANPAVWMYGGGAGFANIFYNIATEEQKKWAVLAAERGWGSTMVLTEPDAGSDVGAGRTKAVQQPDGSWHIEGVKRFITSADSDDLFENIFHLVLARPEGAKPGTKGLSLFFVPKFLFDFETGELGERNGAFVTNVEHKMGLKVSATCELTFGQHGVPAKGWLVGEVHNGIAQMFEVIEQARMMVGTKAIATLSTGYLNALEYAKERVQGADLTQMTDKTAPRVTITHHPDVRRSLMTQKAYAEGLRALYMYTATFQDAPVAKALHGVDADLAVRINDLMLPIVKGVGSEQAYAKLTESLQTLGGSGFLQDYPIEQYIRDAKIDSLYEGTTAIQAQDFFFRKIIRDKGVALGHVAGEIETFIKNETGNGRLKAERELLATALADVQGMAAALTGYLMAAQEDASSIYKVGLGSVRFLMSVGDLMIGWLLTRQAAVAVAKLDAGAQGADRSFYEGKIAVASFFTKNFLPLLTSTRSVIEAIDNDIMELDEAAF</sequence>
<comment type="catalytic activity">
    <reaction evidence="18">
        <text>butanoyl-CoA + oxidized [electron-transfer flavoprotein] + H(+) = (2E)-butenoyl-CoA + reduced [electron-transfer flavoprotein]</text>
        <dbReference type="Rhea" id="RHEA:24004"/>
        <dbReference type="Rhea" id="RHEA-COMP:10685"/>
        <dbReference type="Rhea" id="RHEA-COMP:10686"/>
        <dbReference type="ChEBI" id="CHEBI:15378"/>
        <dbReference type="ChEBI" id="CHEBI:57332"/>
        <dbReference type="ChEBI" id="CHEBI:57371"/>
        <dbReference type="ChEBI" id="CHEBI:57692"/>
        <dbReference type="ChEBI" id="CHEBI:58307"/>
    </reaction>
</comment>
<evidence type="ECO:0000256" key="26">
    <source>
        <dbReference type="ARBA" id="ARBA00077336"/>
    </source>
</evidence>
<dbReference type="Gene3D" id="1.20.140.10">
    <property type="entry name" value="Butyryl-CoA Dehydrogenase, subunit A, domain 3"/>
    <property type="match status" value="1"/>
</dbReference>
<dbReference type="SUPFAM" id="SSF56645">
    <property type="entry name" value="Acyl-CoA dehydrogenase NM domain-like"/>
    <property type="match status" value="1"/>
</dbReference>
<comment type="function">
    <text evidence="22">Acyl-CoA dehydrogenase that exhibits broad specificity for linear acyl-CoA substrates, with a preference for long-chain substrates.</text>
</comment>
<evidence type="ECO:0000256" key="1">
    <source>
        <dbReference type="ARBA" id="ARBA00001974"/>
    </source>
</evidence>
<evidence type="ECO:0000256" key="8">
    <source>
        <dbReference type="ARBA" id="ARBA00022630"/>
    </source>
</evidence>
<comment type="catalytic activity">
    <reaction evidence="20">
        <text>octadecanoyl-CoA + oxidized [electron-transfer flavoprotein] + H(+) = (2E)-octadecenoyl-CoA + reduced [electron-transfer flavoprotein]</text>
        <dbReference type="Rhea" id="RHEA:47240"/>
        <dbReference type="Rhea" id="RHEA-COMP:10685"/>
        <dbReference type="Rhea" id="RHEA-COMP:10686"/>
        <dbReference type="ChEBI" id="CHEBI:15378"/>
        <dbReference type="ChEBI" id="CHEBI:57394"/>
        <dbReference type="ChEBI" id="CHEBI:57692"/>
        <dbReference type="ChEBI" id="CHEBI:58307"/>
        <dbReference type="ChEBI" id="CHEBI:71412"/>
    </reaction>
</comment>
<proteinExistence type="inferred from homology"/>
<keyword evidence="10" id="KW-0276">Fatty acid metabolism</keyword>
<evidence type="ECO:0000313" key="32">
    <source>
        <dbReference type="Proteomes" id="UP000193465"/>
    </source>
</evidence>
<evidence type="ECO:0000256" key="11">
    <source>
        <dbReference type="ARBA" id="ARBA00023002"/>
    </source>
</evidence>
<evidence type="ECO:0000256" key="3">
    <source>
        <dbReference type="ARBA" id="ARBA00009347"/>
    </source>
</evidence>
<dbReference type="InterPro" id="IPR009100">
    <property type="entry name" value="AcylCoA_DH/oxidase_NM_dom_sf"/>
</dbReference>
<evidence type="ECO:0000256" key="18">
    <source>
        <dbReference type="ARBA" id="ARBA00050695"/>
    </source>
</evidence>
<dbReference type="InterPro" id="IPR025878">
    <property type="entry name" value="Acyl-CoA_dh-like_C_dom"/>
</dbReference>
<dbReference type="InterPro" id="IPR006091">
    <property type="entry name" value="Acyl-CoA_Oxase/DH_mid-dom"/>
</dbReference>
<dbReference type="Gene3D" id="2.40.110.20">
    <property type="match status" value="1"/>
</dbReference>
<evidence type="ECO:0000256" key="25">
    <source>
        <dbReference type="ARBA" id="ARBA00077090"/>
    </source>
</evidence>
<comment type="similarity">
    <text evidence="3 27">Belongs to the acyl-CoA dehydrogenase family.</text>
</comment>
<dbReference type="GO" id="GO:0006631">
    <property type="term" value="P:fatty acid metabolic process"/>
    <property type="evidence" value="ECO:0007669"/>
    <property type="project" value="UniProtKB-KW"/>
</dbReference>
<keyword evidence="11 27" id="KW-0560">Oxidoreductase</keyword>
<keyword evidence="9 27" id="KW-0274">FAD</keyword>
<evidence type="ECO:0000256" key="22">
    <source>
        <dbReference type="ARBA" id="ARBA00054301"/>
    </source>
</evidence>
<dbReference type="EMBL" id="LQOT01000004">
    <property type="protein sequence ID" value="ORV54094.1"/>
    <property type="molecule type" value="Genomic_DNA"/>
</dbReference>
<comment type="pathway">
    <text evidence="2">Lipid metabolism; fatty acid metabolism.</text>
</comment>
<evidence type="ECO:0000256" key="17">
    <source>
        <dbReference type="ARBA" id="ARBA00050336"/>
    </source>
</evidence>
<keyword evidence="12" id="KW-0443">Lipid metabolism</keyword>
<dbReference type="GO" id="GO:0004466">
    <property type="term" value="F:long-chain fatty acyl-CoA dehydrogenase activity"/>
    <property type="evidence" value="ECO:0007669"/>
    <property type="project" value="UniProtKB-EC"/>
</dbReference>
<evidence type="ECO:0000256" key="4">
    <source>
        <dbReference type="ARBA" id="ARBA00011738"/>
    </source>
</evidence>
<gene>
    <name evidence="31" type="ORF">AWC02_01200</name>
</gene>
<comment type="cofactor">
    <cofactor evidence="1 27">
        <name>FAD</name>
        <dbReference type="ChEBI" id="CHEBI:57692"/>
    </cofactor>
</comment>
<dbReference type="RefSeq" id="WP_085126151.1">
    <property type="nucleotide sequence ID" value="NZ_LQOT01000004.1"/>
</dbReference>
<evidence type="ECO:0000313" key="31">
    <source>
        <dbReference type="EMBL" id="ORV54094.1"/>
    </source>
</evidence>
<comment type="caution">
    <text evidence="31">The sequence shown here is derived from an EMBL/GenBank/DDBJ whole genome shotgun (WGS) entry which is preliminary data.</text>
</comment>
<dbReference type="InterPro" id="IPR036250">
    <property type="entry name" value="AcylCo_DH-like_C"/>
</dbReference>
<evidence type="ECO:0000256" key="13">
    <source>
        <dbReference type="ARBA" id="ARBA00047882"/>
    </source>
</evidence>
<organism evidence="31 32">
    <name type="scientific">Mycolicibacter engbaekii</name>
    <dbReference type="NCBI Taxonomy" id="188915"/>
    <lineage>
        <taxon>Bacteria</taxon>
        <taxon>Bacillati</taxon>
        <taxon>Actinomycetota</taxon>
        <taxon>Actinomycetes</taxon>
        <taxon>Mycobacteriales</taxon>
        <taxon>Mycobacteriaceae</taxon>
        <taxon>Mycolicibacter</taxon>
    </lineage>
</organism>
<dbReference type="PANTHER" id="PTHR42803:SF1">
    <property type="entry name" value="BROAD-SPECIFICITY LINEAR ACYL-COA DEHYDROGENASE FADE5"/>
    <property type="match status" value="1"/>
</dbReference>
<feature type="domain" description="Acyl-CoA dehydrogenase/oxidase C-terminal" evidence="28">
    <location>
        <begin position="288"/>
        <end position="454"/>
    </location>
</feature>
<evidence type="ECO:0000256" key="15">
    <source>
        <dbReference type="ARBA" id="ARBA00049247"/>
    </source>
</evidence>
<evidence type="ECO:0000259" key="28">
    <source>
        <dbReference type="Pfam" id="PF00441"/>
    </source>
</evidence>
<evidence type="ECO:0000256" key="12">
    <source>
        <dbReference type="ARBA" id="ARBA00023098"/>
    </source>
</evidence>
<dbReference type="PANTHER" id="PTHR42803">
    <property type="entry name" value="ACYL-COA DEHYDROGENASE"/>
    <property type="match status" value="1"/>
</dbReference>
<dbReference type="Pfam" id="PF02770">
    <property type="entry name" value="Acyl-CoA_dh_M"/>
    <property type="match status" value="1"/>
</dbReference>
<dbReference type="Pfam" id="PF12806">
    <property type="entry name" value="Acyl-CoA_dh_C"/>
    <property type="match status" value="1"/>
</dbReference>
<dbReference type="SUPFAM" id="SSF47203">
    <property type="entry name" value="Acyl-CoA dehydrogenase C-terminal domain-like"/>
    <property type="match status" value="1"/>
</dbReference>
<evidence type="ECO:0000256" key="19">
    <source>
        <dbReference type="ARBA" id="ARBA00050703"/>
    </source>
</evidence>
<evidence type="ECO:0000259" key="29">
    <source>
        <dbReference type="Pfam" id="PF02770"/>
    </source>
</evidence>
<protein>
    <recommendedName>
        <fullName evidence="23">Broad-specificity linear acyl-CoA dehydrogenase FadE5</fullName>
        <ecNumber evidence="7">1.3.8.1</ecNumber>
        <ecNumber evidence="5">1.3.8.7</ecNumber>
        <ecNumber evidence="6">1.3.8.8</ecNumber>
    </recommendedName>
    <alternativeName>
        <fullName evidence="25">Long-chain-acyl-CoA dehydrogenase</fullName>
    </alternativeName>
    <alternativeName>
        <fullName evidence="26">Medium-chain-acyl-CoA dehydrogenase</fullName>
    </alternativeName>
    <alternativeName>
        <fullName evidence="24">Short-chain-acyl-CoA dehydrogenase</fullName>
    </alternativeName>
</protein>
<evidence type="ECO:0000256" key="24">
    <source>
        <dbReference type="ARBA" id="ARBA00075470"/>
    </source>
</evidence>
<dbReference type="EC" id="1.3.8.8" evidence="6"/>
<comment type="catalytic activity">
    <reaction evidence="14">
        <text>hexanoyl-CoA + oxidized [electron-transfer flavoprotein] + H(+) = (2E)-hexenoyl-CoA + reduced [electron-transfer flavoprotein]</text>
        <dbReference type="Rhea" id="RHEA:43464"/>
        <dbReference type="Rhea" id="RHEA-COMP:10685"/>
        <dbReference type="Rhea" id="RHEA-COMP:10686"/>
        <dbReference type="ChEBI" id="CHEBI:15378"/>
        <dbReference type="ChEBI" id="CHEBI:57692"/>
        <dbReference type="ChEBI" id="CHEBI:58307"/>
        <dbReference type="ChEBI" id="CHEBI:62077"/>
        <dbReference type="ChEBI" id="CHEBI:62620"/>
    </reaction>
</comment>
<evidence type="ECO:0000256" key="9">
    <source>
        <dbReference type="ARBA" id="ARBA00022827"/>
    </source>
</evidence>
<comment type="catalytic activity">
    <reaction evidence="19">
        <text>decanoyl-CoA + oxidized [electron-transfer flavoprotein] + H(+) = (2E)-decenoyl-CoA + reduced [electron-transfer flavoprotein]</text>
        <dbReference type="Rhea" id="RHEA:48176"/>
        <dbReference type="Rhea" id="RHEA-COMP:10685"/>
        <dbReference type="Rhea" id="RHEA-COMP:10686"/>
        <dbReference type="ChEBI" id="CHEBI:15378"/>
        <dbReference type="ChEBI" id="CHEBI:57692"/>
        <dbReference type="ChEBI" id="CHEBI:58307"/>
        <dbReference type="ChEBI" id="CHEBI:61406"/>
        <dbReference type="ChEBI" id="CHEBI:61430"/>
    </reaction>
</comment>
<evidence type="ECO:0000256" key="27">
    <source>
        <dbReference type="RuleBase" id="RU362125"/>
    </source>
</evidence>
<evidence type="ECO:0000256" key="6">
    <source>
        <dbReference type="ARBA" id="ARBA00012040"/>
    </source>
</evidence>
<keyword evidence="32" id="KW-1185">Reference proteome</keyword>
<keyword evidence="8 27" id="KW-0285">Flavoprotein</keyword>
<dbReference type="EC" id="1.3.8.7" evidence="5"/>
<evidence type="ECO:0000256" key="20">
    <source>
        <dbReference type="ARBA" id="ARBA00050877"/>
    </source>
</evidence>
<evidence type="ECO:0000256" key="10">
    <source>
        <dbReference type="ARBA" id="ARBA00022832"/>
    </source>
</evidence>
<reference evidence="31 32" key="1">
    <citation type="submission" date="2016-01" db="EMBL/GenBank/DDBJ databases">
        <title>The new phylogeny of the genus Mycobacterium.</title>
        <authorList>
            <person name="Tarcisio F."/>
            <person name="Conor M."/>
            <person name="Antonella G."/>
            <person name="Elisabetta G."/>
            <person name="Giulia F.S."/>
            <person name="Sara T."/>
            <person name="Anna F."/>
            <person name="Clotilde B."/>
            <person name="Roberto B."/>
            <person name="Veronica D.S."/>
            <person name="Fabio R."/>
            <person name="Monica P."/>
            <person name="Olivier J."/>
            <person name="Enrico T."/>
            <person name="Nicola S."/>
        </authorList>
    </citation>
    <scope>NUCLEOTIDE SEQUENCE [LARGE SCALE GENOMIC DNA]</scope>
    <source>
        <strain evidence="31 32">ATCC 27353</strain>
    </source>
</reference>
<comment type="catalytic activity">
    <reaction evidence="17">
        <text>dodecanoyl-CoA + oxidized [electron-transfer flavoprotein] + H(+) = (2E)-dodecenoyl-CoA + reduced [electron-transfer flavoprotein]</text>
        <dbReference type="Rhea" id="RHEA:47296"/>
        <dbReference type="Rhea" id="RHEA-COMP:10685"/>
        <dbReference type="Rhea" id="RHEA-COMP:10686"/>
        <dbReference type="ChEBI" id="CHEBI:15378"/>
        <dbReference type="ChEBI" id="CHEBI:57330"/>
        <dbReference type="ChEBI" id="CHEBI:57375"/>
        <dbReference type="ChEBI" id="CHEBI:57692"/>
        <dbReference type="ChEBI" id="CHEBI:58307"/>
    </reaction>
</comment>
<evidence type="ECO:0000256" key="23">
    <source>
        <dbReference type="ARBA" id="ARBA00069359"/>
    </source>
</evidence>
<evidence type="ECO:0000256" key="7">
    <source>
        <dbReference type="ARBA" id="ARBA00012046"/>
    </source>
</evidence>
<dbReference type="Proteomes" id="UP000193465">
    <property type="component" value="Unassembled WGS sequence"/>
</dbReference>
<feature type="domain" description="Acyl-CoA oxidase/dehydrogenase middle" evidence="29">
    <location>
        <begin position="162"/>
        <end position="271"/>
    </location>
</feature>
<name>A0A1X1UBA9_9MYCO</name>
<evidence type="ECO:0000256" key="21">
    <source>
        <dbReference type="ARBA" id="ARBA00052387"/>
    </source>
</evidence>
<dbReference type="EC" id="1.3.8.1" evidence="7"/>
<comment type="catalytic activity">
    <reaction evidence="16">
        <text>a short-chain 2,3-saturated fatty acyl-CoA + oxidized [electron-transfer flavoprotein] + H(+) = a short-chain (2E)-enoyl-CoA + reduced [electron-transfer flavoprotein]</text>
        <dbReference type="Rhea" id="RHEA:47196"/>
        <dbReference type="Rhea" id="RHEA-COMP:10685"/>
        <dbReference type="Rhea" id="RHEA-COMP:10686"/>
        <dbReference type="ChEBI" id="CHEBI:15378"/>
        <dbReference type="ChEBI" id="CHEBI:57692"/>
        <dbReference type="ChEBI" id="CHEBI:58307"/>
        <dbReference type="ChEBI" id="CHEBI:87487"/>
        <dbReference type="ChEBI" id="CHEBI:87488"/>
        <dbReference type="EC" id="1.3.8.1"/>
    </reaction>
</comment>
<dbReference type="GO" id="GO:0005886">
    <property type="term" value="C:plasma membrane"/>
    <property type="evidence" value="ECO:0007669"/>
    <property type="project" value="TreeGrafter"/>
</dbReference>
<dbReference type="InterPro" id="IPR052166">
    <property type="entry name" value="Diverse_Acyl-CoA_DH"/>
</dbReference>
<evidence type="ECO:0000256" key="5">
    <source>
        <dbReference type="ARBA" id="ARBA00012033"/>
    </source>
</evidence>
<dbReference type="FunFam" id="2.40.110.20:FF:000001">
    <property type="entry name" value="Acyl-CoA dehydrogenase AidB"/>
    <property type="match status" value="1"/>
</dbReference>
<evidence type="ECO:0000256" key="16">
    <source>
        <dbReference type="ARBA" id="ARBA00050315"/>
    </source>
</evidence>
<comment type="catalytic activity">
    <reaction evidence="13">
        <text>a medium-chain 2,3-saturated fatty acyl-CoA + oxidized [electron-transfer flavoprotein] + H(+) = a medium-chain (2E)-enoyl-CoA + reduced [electron-transfer flavoprotein]</text>
        <dbReference type="Rhea" id="RHEA:14477"/>
        <dbReference type="Rhea" id="RHEA-COMP:10685"/>
        <dbReference type="Rhea" id="RHEA-COMP:10686"/>
        <dbReference type="ChEBI" id="CHEBI:15378"/>
        <dbReference type="ChEBI" id="CHEBI:57692"/>
        <dbReference type="ChEBI" id="CHEBI:58307"/>
        <dbReference type="ChEBI" id="CHEBI:83723"/>
        <dbReference type="ChEBI" id="CHEBI:83726"/>
        <dbReference type="EC" id="1.3.8.7"/>
    </reaction>
</comment>
<comment type="catalytic activity">
    <reaction evidence="21">
        <text>oxidized [electron-transfer flavoprotein] + hexadecanoyl-CoA + H(+) = (2E)-hexadecenoyl-CoA + reduced [electron-transfer flavoprotein]</text>
        <dbReference type="Rhea" id="RHEA:43448"/>
        <dbReference type="Rhea" id="RHEA-COMP:10685"/>
        <dbReference type="Rhea" id="RHEA-COMP:10686"/>
        <dbReference type="ChEBI" id="CHEBI:15378"/>
        <dbReference type="ChEBI" id="CHEBI:57379"/>
        <dbReference type="ChEBI" id="CHEBI:57692"/>
        <dbReference type="ChEBI" id="CHEBI:58307"/>
        <dbReference type="ChEBI" id="CHEBI:61526"/>
    </reaction>
</comment>
<dbReference type="GO" id="GO:0070991">
    <property type="term" value="F:medium-chain fatty acyl-CoA dehydrogenase activity"/>
    <property type="evidence" value="ECO:0007669"/>
    <property type="project" value="UniProtKB-EC"/>
</dbReference>
<evidence type="ECO:0000256" key="14">
    <source>
        <dbReference type="ARBA" id="ARBA00048375"/>
    </source>
</evidence>
<comment type="subunit">
    <text evidence="4">Homodimer.</text>
</comment>
<comment type="catalytic activity">
    <reaction evidence="15">
        <text>a long-chain 2,3-saturated fatty acyl-CoA + oxidized [electron-transfer flavoprotein] + H(+) = a long-chain (2E)-enoyl-CoA + reduced [electron-transfer flavoprotein]</text>
        <dbReference type="Rhea" id="RHEA:17721"/>
        <dbReference type="Rhea" id="RHEA-COMP:10685"/>
        <dbReference type="Rhea" id="RHEA-COMP:10686"/>
        <dbReference type="ChEBI" id="CHEBI:15378"/>
        <dbReference type="ChEBI" id="CHEBI:57692"/>
        <dbReference type="ChEBI" id="CHEBI:58307"/>
        <dbReference type="ChEBI" id="CHEBI:83721"/>
        <dbReference type="ChEBI" id="CHEBI:83727"/>
        <dbReference type="EC" id="1.3.8.8"/>
    </reaction>
</comment>